<evidence type="ECO:0000313" key="1">
    <source>
        <dbReference type="EMBL" id="QED29132.1"/>
    </source>
</evidence>
<dbReference type="AlphaFoldDB" id="A0A5B8XT98"/>
<reference evidence="1 2" key="1">
    <citation type="submission" date="2019-08" db="EMBL/GenBank/DDBJ databases">
        <authorList>
            <person name="Liang Q."/>
        </authorList>
    </citation>
    <scope>NUCLEOTIDE SEQUENCE [LARGE SCALE GENOMIC DNA]</scope>
    <source>
        <strain evidence="1 2">V1718</strain>
    </source>
</reference>
<dbReference type="EMBL" id="CP042467">
    <property type="protein sequence ID" value="QED29132.1"/>
    <property type="molecule type" value="Genomic_DNA"/>
</dbReference>
<dbReference type="PROSITE" id="PS00018">
    <property type="entry name" value="EF_HAND_1"/>
    <property type="match status" value="1"/>
</dbReference>
<dbReference type="KEGG" id="bbae:FRD01_18175"/>
<gene>
    <name evidence="1" type="ORF">FRD01_18175</name>
</gene>
<protein>
    <recommendedName>
        <fullName evidence="3">EF-hand domain-containing protein</fullName>
    </recommendedName>
</protein>
<name>A0A5B8XT98_9DELT</name>
<evidence type="ECO:0008006" key="3">
    <source>
        <dbReference type="Google" id="ProtNLM"/>
    </source>
</evidence>
<keyword evidence="2" id="KW-1185">Reference proteome</keyword>
<organism evidence="1 2">
    <name type="scientific">Microvenator marinus</name>
    <dbReference type="NCBI Taxonomy" id="2600177"/>
    <lineage>
        <taxon>Bacteria</taxon>
        <taxon>Deltaproteobacteria</taxon>
        <taxon>Bradymonadales</taxon>
        <taxon>Microvenatoraceae</taxon>
        <taxon>Microvenator</taxon>
    </lineage>
</organism>
<evidence type="ECO:0000313" key="2">
    <source>
        <dbReference type="Proteomes" id="UP000321595"/>
    </source>
</evidence>
<dbReference type="Proteomes" id="UP000321595">
    <property type="component" value="Chromosome"/>
</dbReference>
<sequence length="175" mass="19567">MLLWLGIIFTIAIVSVVIKQSIGAATIRSVSEEWCALKGVDLLELTVESHPTSGRHSRTPGQLTMRIRRRTTGEMEIWKGTWEIGFFRAVISQMSPVGTLREPGWRKLSTPDFDPAENPEAAILAEVARRIDQITGQAGWAEAHDLDGSGHIDDAEFRALRERVMAEVRAEFQDK</sequence>
<accession>A0A5B8XT98</accession>
<dbReference type="RefSeq" id="WP_146962210.1">
    <property type="nucleotide sequence ID" value="NZ_CP042467.1"/>
</dbReference>
<dbReference type="InterPro" id="IPR018247">
    <property type="entry name" value="EF_Hand_1_Ca_BS"/>
</dbReference>
<proteinExistence type="predicted"/>